<dbReference type="OrthoDB" id="3945418at2759"/>
<dbReference type="KEGG" id="ovi:T265_07273"/>
<evidence type="ECO:0000313" key="1">
    <source>
        <dbReference type="EMBL" id="KER25234.1"/>
    </source>
</evidence>
<proteinExistence type="predicted"/>
<reference evidence="1 2" key="1">
    <citation type="submission" date="2013-11" db="EMBL/GenBank/DDBJ databases">
        <title>Opisthorchis viverrini - life in the bile duct.</title>
        <authorList>
            <person name="Young N.D."/>
            <person name="Nagarajan N."/>
            <person name="Lin S.J."/>
            <person name="Korhonen P.K."/>
            <person name="Jex A.R."/>
            <person name="Hall R.S."/>
            <person name="Safavi-Hemami H."/>
            <person name="Kaewkong W."/>
            <person name="Bertrand D."/>
            <person name="Gao S."/>
            <person name="Seet Q."/>
            <person name="Wongkham S."/>
            <person name="Teh B.T."/>
            <person name="Wongkham C."/>
            <person name="Intapan P.M."/>
            <person name="Maleewong W."/>
            <person name="Yang X."/>
            <person name="Hu M."/>
            <person name="Wang Z."/>
            <person name="Hofmann A."/>
            <person name="Sternberg P.W."/>
            <person name="Tan P."/>
            <person name="Wang J."/>
            <person name="Gasser R.B."/>
        </authorList>
    </citation>
    <scope>NUCLEOTIDE SEQUENCE [LARGE SCALE GENOMIC DNA]</scope>
</reference>
<dbReference type="AlphaFoldDB" id="A0A075AC25"/>
<name>A0A075AC25_OPIVI</name>
<dbReference type="RefSeq" id="XP_009171015.1">
    <property type="nucleotide sequence ID" value="XM_009172751.1"/>
</dbReference>
<dbReference type="CTD" id="20321452"/>
<dbReference type="Proteomes" id="UP000054324">
    <property type="component" value="Unassembled WGS sequence"/>
</dbReference>
<organism evidence="1 2">
    <name type="scientific">Opisthorchis viverrini</name>
    <name type="common">Southeast Asian liver fluke</name>
    <dbReference type="NCBI Taxonomy" id="6198"/>
    <lineage>
        <taxon>Eukaryota</taxon>
        <taxon>Metazoa</taxon>
        <taxon>Spiralia</taxon>
        <taxon>Lophotrochozoa</taxon>
        <taxon>Platyhelminthes</taxon>
        <taxon>Trematoda</taxon>
        <taxon>Digenea</taxon>
        <taxon>Opisthorchiida</taxon>
        <taxon>Opisthorchiata</taxon>
        <taxon>Opisthorchiidae</taxon>
        <taxon>Opisthorchis</taxon>
    </lineage>
</organism>
<accession>A0A075AC25</accession>
<dbReference type="GeneID" id="20321452"/>
<sequence>MEDPCFGPNSGTSTAPIGAWALVLPSGGMAARHRKGVTAERLQLLPIVNLNQKQLFLFLSSNTTLHLTEIPSKFGLGSISCSRKASNWLGRSQVFYGYTVRSALWCGSALVGARWPKWLEREFTDRKALATWRYPNPRANFGLRVRGSNPTSASRLPLSRLGRTGSIPALLQPSGGRAARHRKDATVKRFSALVQLCGSGAWTGRSVVRTGPLSLDFPRLGLGNMAVSQPSCFLRVAWQLGTKRVLQLNKRQHTFELRNRSNNSSTPDNNS</sequence>
<keyword evidence="2" id="KW-1185">Reference proteome</keyword>
<dbReference type="EMBL" id="KL596783">
    <property type="protein sequence ID" value="KER25234.1"/>
    <property type="molecule type" value="Genomic_DNA"/>
</dbReference>
<gene>
    <name evidence="1" type="ORF">T265_07273</name>
</gene>
<evidence type="ECO:0000313" key="2">
    <source>
        <dbReference type="Proteomes" id="UP000054324"/>
    </source>
</evidence>
<protein>
    <submittedName>
        <fullName evidence="1">Uncharacterized protein</fullName>
    </submittedName>
</protein>